<proteinExistence type="predicted"/>
<dbReference type="InterPro" id="IPR036567">
    <property type="entry name" value="RHF-like"/>
</dbReference>
<feature type="region of interest" description="Disordered" evidence="1">
    <location>
        <begin position="97"/>
        <end position="119"/>
    </location>
</feature>
<dbReference type="Gene3D" id="3.30.160.100">
    <property type="entry name" value="Ribosome hibernation promotion factor-like"/>
    <property type="match status" value="1"/>
</dbReference>
<keyword evidence="3" id="KW-1185">Reference proteome</keyword>
<reference evidence="2 3" key="1">
    <citation type="submission" date="2016-10" db="EMBL/GenBank/DDBJ databases">
        <authorList>
            <person name="de Groot N.N."/>
        </authorList>
    </citation>
    <scope>NUCLEOTIDE SEQUENCE [LARGE SCALE GENOMIC DNA]</scope>
    <source>
        <strain evidence="2 3">DSM 16619</strain>
    </source>
</reference>
<accession>A0A1G6MRR2</accession>
<dbReference type="OrthoDB" id="121633at2"/>
<organism evidence="2 3">
    <name type="scientific">Paracidovorax valerianellae</name>
    <dbReference type="NCBI Taxonomy" id="187868"/>
    <lineage>
        <taxon>Bacteria</taxon>
        <taxon>Pseudomonadati</taxon>
        <taxon>Pseudomonadota</taxon>
        <taxon>Betaproteobacteria</taxon>
        <taxon>Burkholderiales</taxon>
        <taxon>Comamonadaceae</taxon>
        <taxon>Paracidovorax</taxon>
    </lineage>
</organism>
<dbReference type="InterPro" id="IPR003489">
    <property type="entry name" value="RHF/RaiA"/>
</dbReference>
<dbReference type="RefSeq" id="WP_092740928.1">
    <property type="nucleotide sequence ID" value="NZ_FMZC01000002.1"/>
</dbReference>
<keyword evidence="2" id="KW-0689">Ribosomal protein</keyword>
<dbReference type="STRING" id="187868.SAMN05192589_102485"/>
<dbReference type="Pfam" id="PF02482">
    <property type="entry name" value="Ribosomal_S30AE"/>
    <property type="match status" value="1"/>
</dbReference>
<dbReference type="EMBL" id="FMZC01000002">
    <property type="protein sequence ID" value="SDC57894.1"/>
    <property type="molecule type" value="Genomic_DNA"/>
</dbReference>
<evidence type="ECO:0000256" key="1">
    <source>
        <dbReference type="SAM" id="MobiDB-lite"/>
    </source>
</evidence>
<dbReference type="SUPFAM" id="SSF69754">
    <property type="entry name" value="Ribosome binding protein Y (YfiA homologue)"/>
    <property type="match status" value="1"/>
</dbReference>
<dbReference type="GO" id="GO:0005840">
    <property type="term" value="C:ribosome"/>
    <property type="evidence" value="ECO:0007669"/>
    <property type="project" value="UniProtKB-KW"/>
</dbReference>
<sequence>MEIHINTGNGMENREALERWADGEIRKNLNRFTEGVRRVEVHLSDVNHAKGGADDKRCMIEAHLPQQAPVAVSHHAPTLDEAFRGAEAKLQRALDSALGKLQDHRDRTSIRTQPELLQP</sequence>
<keyword evidence="2" id="KW-0687">Ribonucleoprotein</keyword>
<dbReference type="AlphaFoldDB" id="A0A1G6MRR2"/>
<dbReference type="Proteomes" id="UP000198781">
    <property type="component" value="Unassembled WGS sequence"/>
</dbReference>
<evidence type="ECO:0000313" key="3">
    <source>
        <dbReference type="Proteomes" id="UP000198781"/>
    </source>
</evidence>
<name>A0A1G6MRR2_9BURK</name>
<evidence type="ECO:0000313" key="2">
    <source>
        <dbReference type="EMBL" id="SDC57894.1"/>
    </source>
</evidence>
<protein>
    <submittedName>
        <fullName evidence="2">Sigma 54 modulation protein / S30EA ribosomal protein</fullName>
    </submittedName>
</protein>
<gene>
    <name evidence="2" type="ORF">SAMN05192589_102485</name>
</gene>